<evidence type="ECO:0000256" key="7">
    <source>
        <dbReference type="ARBA" id="ARBA00022576"/>
    </source>
</evidence>
<evidence type="ECO:0000256" key="8">
    <source>
        <dbReference type="ARBA" id="ARBA00022679"/>
    </source>
</evidence>
<dbReference type="NCBIfam" id="TIGR00700">
    <property type="entry name" value="GABAtrnsam"/>
    <property type="match status" value="1"/>
</dbReference>
<comment type="catalytic activity">
    <reaction evidence="14">
        <text>4-aminobutanoate + 2-oxoglutarate = succinate semialdehyde + L-glutamate</text>
        <dbReference type="Rhea" id="RHEA:23352"/>
        <dbReference type="ChEBI" id="CHEBI:16810"/>
        <dbReference type="ChEBI" id="CHEBI:29985"/>
        <dbReference type="ChEBI" id="CHEBI:57706"/>
        <dbReference type="ChEBI" id="CHEBI:59888"/>
        <dbReference type="EC" id="2.6.1.19"/>
    </reaction>
</comment>
<dbReference type="PANTHER" id="PTHR11986">
    <property type="entry name" value="AMINOTRANSFERASE CLASS III"/>
    <property type="match status" value="1"/>
</dbReference>
<keyword evidence="7 17" id="KW-0032">Aminotransferase</keyword>
<keyword evidence="8" id="KW-0808">Transferase</keyword>
<gene>
    <name evidence="17" type="primary">gabT</name>
    <name evidence="17" type="ORF">GCM10011609_00390</name>
</gene>
<comment type="pathway">
    <text evidence="3">Amino-acid degradation; 4-aminobutanoate degradation.</text>
</comment>
<evidence type="ECO:0000256" key="15">
    <source>
        <dbReference type="ARBA" id="ARBA00050054"/>
    </source>
</evidence>
<evidence type="ECO:0000256" key="4">
    <source>
        <dbReference type="ARBA" id="ARBA00008954"/>
    </source>
</evidence>
<dbReference type="InterPro" id="IPR005814">
    <property type="entry name" value="Aminotrans_3"/>
</dbReference>
<dbReference type="InterPro" id="IPR004632">
    <property type="entry name" value="4NH2But_aminotransferase_bac"/>
</dbReference>
<dbReference type="EC" id="2.6.1.22" evidence="5"/>
<evidence type="ECO:0000256" key="6">
    <source>
        <dbReference type="ARBA" id="ARBA00012912"/>
    </source>
</evidence>
<reference evidence="18" key="1">
    <citation type="journal article" date="2019" name="Int. J. Syst. Evol. Microbiol.">
        <title>The Global Catalogue of Microorganisms (GCM) 10K type strain sequencing project: providing services to taxonomists for standard genome sequencing and annotation.</title>
        <authorList>
            <consortium name="The Broad Institute Genomics Platform"/>
            <consortium name="The Broad Institute Genome Sequencing Center for Infectious Disease"/>
            <person name="Wu L."/>
            <person name="Ma J."/>
        </authorList>
    </citation>
    <scope>NUCLEOTIDE SEQUENCE [LARGE SCALE GENOMIC DNA]</scope>
    <source>
        <strain evidence="18">CGMCC 4.7319</strain>
    </source>
</reference>
<dbReference type="EMBL" id="BMNC01000001">
    <property type="protein sequence ID" value="GGM68650.1"/>
    <property type="molecule type" value="Genomic_DNA"/>
</dbReference>
<evidence type="ECO:0000256" key="2">
    <source>
        <dbReference type="ARBA" id="ARBA00001933"/>
    </source>
</evidence>
<evidence type="ECO:0000256" key="9">
    <source>
        <dbReference type="ARBA" id="ARBA00022898"/>
    </source>
</evidence>
<dbReference type="Gene3D" id="3.40.640.10">
    <property type="entry name" value="Type I PLP-dependent aspartate aminotransferase-like (Major domain)"/>
    <property type="match status" value="1"/>
</dbReference>
<proteinExistence type="inferred from homology"/>
<dbReference type="PROSITE" id="PS00600">
    <property type="entry name" value="AA_TRANSFER_CLASS_3"/>
    <property type="match status" value="1"/>
</dbReference>
<dbReference type="InterPro" id="IPR015422">
    <property type="entry name" value="PyrdxlP-dep_Trfase_small"/>
</dbReference>
<dbReference type="RefSeq" id="WP_189152497.1">
    <property type="nucleotide sequence ID" value="NZ_BMNC01000001.1"/>
</dbReference>
<dbReference type="SUPFAM" id="SSF53383">
    <property type="entry name" value="PLP-dependent transferases"/>
    <property type="match status" value="1"/>
</dbReference>
<comment type="caution">
    <text evidence="17">The sequence shown here is derived from an EMBL/GenBank/DDBJ whole genome shotgun (WGS) entry which is preliminary data.</text>
</comment>
<dbReference type="GO" id="GO:0008483">
    <property type="term" value="F:transaminase activity"/>
    <property type="evidence" value="ECO:0007669"/>
    <property type="project" value="UniProtKB-KW"/>
</dbReference>
<evidence type="ECO:0000256" key="11">
    <source>
        <dbReference type="ARBA" id="ARBA00030204"/>
    </source>
</evidence>
<organism evidence="17 18">
    <name type="scientific">Lentzea pudingi</name>
    <dbReference type="NCBI Taxonomy" id="1789439"/>
    <lineage>
        <taxon>Bacteria</taxon>
        <taxon>Bacillati</taxon>
        <taxon>Actinomycetota</taxon>
        <taxon>Actinomycetes</taxon>
        <taxon>Pseudonocardiales</taxon>
        <taxon>Pseudonocardiaceae</taxon>
        <taxon>Lentzea</taxon>
    </lineage>
</organism>
<evidence type="ECO:0000256" key="13">
    <source>
        <dbReference type="ARBA" id="ARBA00031787"/>
    </source>
</evidence>
<name>A0ABQ2HB49_9PSEU</name>
<keyword evidence="9 16" id="KW-0663">Pyridoxal phosphate</keyword>
<accession>A0ABQ2HB49</accession>
<dbReference type="InterPro" id="IPR049704">
    <property type="entry name" value="Aminotrans_3_PPA_site"/>
</dbReference>
<keyword evidence="18" id="KW-1185">Reference proteome</keyword>
<dbReference type="InterPro" id="IPR050103">
    <property type="entry name" value="Class-III_PLP-dep_AT"/>
</dbReference>
<dbReference type="CDD" id="cd00610">
    <property type="entry name" value="OAT_like"/>
    <property type="match status" value="1"/>
</dbReference>
<evidence type="ECO:0000256" key="10">
    <source>
        <dbReference type="ARBA" id="ARBA00029760"/>
    </source>
</evidence>
<evidence type="ECO:0000313" key="18">
    <source>
        <dbReference type="Proteomes" id="UP000597656"/>
    </source>
</evidence>
<evidence type="ECO:0000313" key="17">
    <source>
        <dbReference type="EMBL" id="GGM68650.1"/>
    </source>
</evidence>
<comment type="cofactor">
    <cofactor evidence="2">
        <name>pyridoxal 5'-phosphate</name>
        <dbReference type="ChEBI" id="CHEBI:597326"/>
    </cofactor>
</comment>
<evidence type="ECO:0000256" key="16">
    <source>
        <dbReference type="RuleBase" id="RU003560"/>
    </source>
</evidence>
<evidence type="ECO:0000256" key="1">
    <source>
        <dbReference type="ARBA" id="ARBA00001750"/>
    </source>
</evidence>
<comment type="similarity">
    <text evidence="4 16">Belongs to the class-III pyridoxal-phosphate-dependent aminotransferase family.</text>
</comment>
<dbReference type="PIRSF" id="PIRSF000521">
    <property type="entry name" value="Transaminase_4ab_Lys_Orn"/>
    <property type="match status" value="1"/>
</dbReference>
<dbReference type="InterPro" id="IPR015421">
    <property type="entry name" value="PyrdxlP-dep_Trfase_major"/>
</dbReference>
<dbReference type="EC" id="2.6.1.19" evidence="6"/>
<dbReference type="Gene3D" id="3.90.1150.10">
    <property type="entry name" value="Aspartate Aminotransferase, domain 1"/>
    <property type="match status" value="1"/>
</dbReference>
<protein>
    <recommendedName>
        <fullName evidence="12">(S)-3-amino-2-methylpropionate transaminase</fullName>
        <ecNumber evidence="6">2.6.1.19</ecNumber>
        <ecNumber evidence="5">2.6.1.22</ecNumber>
    </recommendedName>
    <alternativeName>
        <fullName evidence="13">GABA aminotransferase</fullName>
    </alternativeName>
    <alternativeName>
        <fullName evidence="11">Gamma-amino-N-butyrate transaminase</fullName>
    </alternativeName>
    <alternativeName>
        <fullName evidence="15">Glutamate:succinic semialdehyde transaminase</fullName>
    </alternativeName>
    <alternativeName>
        <fullName evidence="10">L-AIBAT</fullName>
    </alternativeName>
</protein>
<sequence>MTRLRTAIPGPKSLELQARRKGAVAAGVGSTLPAYIDSADDGLLIDVDGNQLIDLGSGIAVTNAGNPAPAVAEAVHAQIDRFSHTCFMITPYESYLEVCEQLNELTPGDHEKRSVLFNSGAEAVENAVKIARHVTGRQAVVVFDHGYHGRTNLTMALTAKNMPYKHRFGPFAPEVYRVPTSYPLHDGLTGLDAARRAIAAIEKQVGADNTAAVVIEPIQGEGGFITPAEGFLPAIAQWCRERGVLFVADEIQTGFCRTGSWFALDHEGVVPDLITTAKGIAGGLPLAAVTGRAEIMDAVHVGGLGGTYGGNPVACAAALGAIRTMRERDLNASARRIEETVLTRLRAIAEKTDVIADVRGRGAMLAIEFTERTPDVAARVAKACHEQGVVVLTCGTYGNVIRLLPPLVIPDDLLAEGLDVLEGALLA</sequence>
<dbReference type="InterPro" id="IPR015424">
    <property type="entry name" value="PyrdxlP-dep_Trfase"/>
</dbReference>
<evidence type="ECO:0000256" key="12">
    <source>
        <dbReference type="ARBA" id="ARBA00030857"/>
    </source>
</evidence>
<evidence type="ECO:0000256" key="14">
    <source>
        <dbReference type="ARBA" id="ARBA00048021"/>
    </source>
</evidence>
<dbReference type="PANTHER" id="PTHR11986:SF58">
    <property type="entry name" value="LEUCINE_METHIONINE RACEMASE"/>
    <property type="match status" value="1"/>
</dbReference>
<evidence type="ECO:0000256" key="5">
    <source>
        <dbReference type="ARBA" id="ARBA00012876"/>
    </source>
</evidence>
<dbReference type="NCBIfam" id="NF004714">
    <property type="entry name" value="PRK06058.1"/>
    <property type="match status" value="1"/>
</dbReference>
<evidence type="ECO:0000256" key="3">
    <source>
        <dbReference type="ARBA" id="ARBA00005176"/>
    </source>
</evidence>
<dbReference type="Proteomes" id="UP000597656">
    <property type="component" value="Unassembled WGS sequence"/>
</dbReference>
<comment type="catalytic activity">
    <reaction evidence="1">
        <text>(S)-3-amino-2-methylpropanoate + 2-oxoglutarate = 2-methyl-3-oxopropanoate + L-glutamate</text>
        <dbReference type="Rhea" id="RHEA:13993"/>
        <dbReference type="ChEBI" id="CHEBI:16810"/>
        <dbReference type="ChEBI" id="CHEBI:29985"/>
        <dbReference type="ChEBI" id="CHEBI:57700"/>
        <dbReference type="ChEBI" id="CHEBI:58655"/>
        <dbReference type="EC" id="2.6.1.22"/>
    </reaction>
</comment>
<dbReference type="Pfam" id="PF00202">
    <property type="entry name" value="Aminotran_3"/>
    <property type="match status" value="1"/>
</dbReference>